<gene>
    <name evidence="1" type="ORF">DM484_06520</name>
</gene>
<name>A0A2W4T4Q5_9GAMM</name>
<dbReference type="Proteomes" id="UP000249396">
    <property type="component" value="Unassembled WGS sequence"/>
</dbReference>
<sequence>MLQAIEAEVSKQGIIKFCEPLQLERGYRAIVTLVEPIESSDEPLPSDEDLEMAYRNANHETDSTWECAIADGLSDEAW</sequence>
<accession>A0A2W4T4Q5</accession>
<evidence type="ECO:0000313" key="1">
    <source>
        <dbReference type="EMBL" id="PZN82340.1"/>
    </source>
</evidence>
<comment type="caution">
    <text evidence="1">The sequence shown here is derived from an EMBL/GenBank/DDBJ whole genome shotgun (WGS) entry which is preliminary data.</text>
</comment>
<dbReference type="AlphaFoldDB" id="A0A2W4T4Q5"/>
<evidence type="ECO:0000313" key="2">
    <source>
        <dbReference type="Proteomes" id="UP000249396"/>
    </source>
</evidence>
<reference evidence="1 2" key="1">
    <citation type="journal article" date="2018" name="Aquat. Microb. Ecol.">
        <title>Gammaproteobacterial methanotrophs dominate.</title>
        <authorList>
            <person name="Rissanen A.J."/>
            <person name="Saarenheimo J."/>
            <person name="Tiirola M."/>
            <person name="Peura S."/>
            <person name="Aalto S.L."/>
            <person name="Karvinen A."/>
            <person name="Nykanen H."/>
        </authorList>
    </citation>
    <scope>NUCLEOTIDE SEQUENCE [LARGE SCALE GENOMIC DNA]</scope>
    <source>
        <strain evidence="1">AMbin10</strain>
    </source>
</reference>
<proteinExistence type="predicted"/>
<protein>
    <submittedName>
        <fullName evidence="1">Uncharacterized protein</fullName>
    </submittedName>
</protein>
<organism evidence="1 2">
    <name type="scientific">Candidatus Methylumidiphilus alinenensis</name>
    <dbReference type="NCBI Taxonomy" id="2202197"/>
    <lineage>
        <taxon>Bacteria</taxon>
        <taxon>Pseudomonadati</taxon>
        <taxon>Pseudomonadota</taxon>
        <taxon>Gammaproteobacteria</taxon>
        <taxon>Methylococcales</taxon>
        <taxon>Candidatus Methylumidiphilus</taxon>
    </lineage>
</organism>
<dbReference type="EMBL" id="QJPH01000225">
    <property type="protein sequence ID" value="PZN82340.1"/>
    <property type="molecule type" value="Genomic_DNA"/>
</dbReference>